<organism evidence="2 3">
    <name type="scientific">Desulfomarina profundi</name>
    <dbReference type="NCBI Taxonomy" id="2772557"/>
    <lineage>
        <taxon>Bacteria</taxon>
        <taxon>Pseudomonadati</taxon>
        <taxon>Thermodesulfobacteriota</taxon>
        <taxon>Desulfobulbia</taxon>
        <taxon>Desulfobulbales</taxon>
        <taxon>Desulfobulbaceae</taxon>
        <taxon>Desulfomarina</taxon>
    </lineage>
</organism>
<reference evidence="2" key="1">
    <citation type="submission" date="2020-09" db="EMBL/GenBank/DDBJ databases">
        <title>Desulfogranum mesoprofundum gen. nov., sp. nov., a novel mesophilic, sulfate-reducing chemolithoautotroph isolated from a deep-sea hydrothermal vent chimney in the Suiyo Seamount.</title>
        <authorList>
            <person name="Hashimoto Y."/>
            <person name="Nakagawa S."/>
        </authorList>
    </citation>
    <scope>NUCLEOTIDE SEQUENCE</scope>
    <source>
        <strain evidence="2">KT2</strain>
    </source>
</reference>
<evidence type="ECO:0000313" key="2">
    <source>
        <dbReference type="EMBL" id="BCL62873.1"/>
    </source>
</evidence>
<protein>
    <submittedName>
        <fullName evidence="2">Uncharacterized protein</fullName>
    </submittedName>
</protein>
<dbReference type="EMBL" id="AP024086">
    <property type="protein sequence ID" value="BCL62873.1"/>
    <property type="molecule type" value="Genomic_DNA"/>
</dbReference>
<feature type="compositionally biased region" description="Polar residues" evidence="1">
    <location>
        <begin position="73"/>
        <end position="84"/>
    </location>
</feature>
<dbReference type="AlphaFoldDB" id="A0A8D5FPG7"/>
<proteinExistence type="predicted"/>
<dbReference type="RefSeq" id="WP_228855180.1">
    <property type="nucleotide sequence ID" value="NZ_AP024086.1"/>
</dbReference>
<sequence>MKYGIIILVLCYLFVSGCIPDKNEKKQAKHKKTEIQATVEQATTPHVVIKEEKSEETQVVVEKTVESAPADNHGQQKQVTEQPQETTVAEETKTEEVSPVNKPCDLQKRYPSAAEQPAPHLDARGQEIAAAVEKLVVATNNMVYMTRQMVTATEQMLKATRGVAVEVVETGKEIVKNETTQQTAAAETGVKEAMNNMVEATKEVVKATQDALSTATGEQPQQQ</sequence>
<evidence type="ECO:0000313" key="3">
    <source>
        <dbReference type="Proteomes" id="UP000826725"/>
    </source>
</evidence>
<dbReference type="Proteomes" id="UP000826725">
    <property type="component" value="Chromosome"/>
</dbReference>
<accession>A0A8D5FPG7</accession>
<dbReference type="PROSITE" id="PS51257">
    <property type="entry name" value="PROKAR_LIPOPROTEIN"/>
    <property type="match status" value="1"/>
</dbReference>
<evidence type="ECO:0000256" key="1">
    <source>
        <dbReference type="SAM" id="MobiDB-lite"/>
    </source>
</evidence>
<name>A0A8D5FPG7_9BACT</name>
<keyword evidence="3" id="KW-1185">Reference proteome</keyword>
<dbReference type="KEGG" id="dbk:DGMP_35660"/>
<feature type="region of interest" description="Disordered" evidence="1">
    <location>
        <begin position="66"/>
        <end position="103"/>
    </location>
</feature>
<gene>
    <name evidence="2" type="ORF">DGMP_35660</name>
</gene>